<reference evidence="3" key="2">
    <citation type="submission" date="2020-10" db="UniProtKB">
        <authorList>
            <consortium name="WormBaseParasite"/>
        </authorList>
    </citation>
    <scope>IDENTIFICATION</scope>
</reference>
<name>A0A7E4VVD8_PANRE</name>
<evidence type="ECO:0000313" key="2">
    <source>
        <dbReference type="Proteomes" id="UP000492821"/>
    </source>
</evidence>
<organism evidence="2 3">
    <name type="scientific">Panagrellus redivivus</name>
    <name type="common">Microworm</name>
    <dbReference type="NCBI Taxonomy" id="6233"/>
    <lineage>
        <taxon>Eukaryota</taxon>
        <taxon>Metazoa</taxon>
        <taxon>Ecdysozoa</taxon>
        <taxon>Nematoda</taxon>
        <taxon>Chromadorea</taxon>
        <taxon>Rhabditida</taxon>
        <taxon>Tylenchina</taxon>
        <taxon>Panagrolaimomorpha</taxon>
        <taxon>Panagrolaimoidea</taxon>
        <taxon>Panagrolaimidae</taxon>
        <taxon>Panagrellus</taxon>
    </lineage>
</organism>
<dbReference type="Proteomes" id="UP000492821">
    <property type="component" value="Unassembled WGS sequence"/>
</dbReference>
<feature type="compositionally biased region" description="Basic and acidic residues" evidence="1">
    <location>
        <begin position="27"/>
        <end position="36"/>
    </location>
</feature>
<feature type="region of interest" description="Disordered" evidence="1">
    <location>
        <begin position="1"/>
        <end position="43"/>
    </location>
</feature>
<keyword evidence="2" id="KW-1185">Reference proteome</keyword>
<evidence type="ECO:0000256" key="1">
    <source>
        <dbReference type="SAM" id="MobiDB-lite"/>
    </source>
</evidence>
<dbReference type="AlphaFoldDB" id="A0A7E4VVD8"/>
<feature type="compositionally biased region" description="Basic and acidic residues" evidence="1">
    <location>
        <begin position="1"/>
        <end position="12"/>
    </location>
</feature>
<proteinExistence type="predicted"/>
<dbReference type="WBParaSite" id="Pan_g3837.t1">
    <property type="protein sequence ID" value="Pan_g3837.t1"/>
    <property type="gene ID" value="Pan_g3837"/>
</dbReference>
<accession>A0A7E4VVD8</accession>
<reference evidence="2" key="1">
    <citation type="journal article" date="2013" name="Genetics">
        <title>The draft genome and transcriptome of Panagrellus redivivus are shaped by the harsh demands of a free-living lifestyle.</title>
        <authorList>
            <person name="Srinivasan J."/>
            <person name="Dillman A.R."/>
            <person name="Macchietto M.G."/>
            <person name="Heikkinen L."/>
            <person name="Lakso M."/>
            <person name="Fracchia K.M."/>
            <person name="Antoshechkin I."/>
            <person name="Mortazavi A."/>
            <person name="Wong G."/>
            <person name="Sternberg P.W."/>
        </authorList>
    </citation>
    <scope>NUCLEOTIDE SEQUENCE [LARGE SCALE GENOMIC DNA]</scope>
    <source>
        <strain evidence="2">MT8872</strain>
    </source>
</reference>
<sequence length="72" mass="7880">MLFQKRLTETGVKKNRSSGGQSPSQKTTDERSRGHTDCCQPARARKKSAVAGCRYRSIDAGSAALITQHDEN</sequence>
<evidence type="ECO:0000313" key="3">
    <source>
        <dbReference type="WBParaSite" id="Pan_g3837.t1"/>
    </source>
</evidence>
<feature type="compositionally biased region" description="Polar residues" evidence="1">
    <location>
        <begin position="17"/>
        <end position="26"/>
    </location>
</feature>
<protein>
    <submittedName>
        <fullName evidence="3">Uncharacterized protein</fullName>
    </submittedName>
</protein>